<dbReference type="GO" id="GO:0005886">
    <property type="term" value="C:plasma membrane"/>
    <property type="evidence" value="ECO:0007669"/>
    <property type="project" value="TreeGrafter"/>
</dbReference>
<sequence length="431" mass="48671">MRNFISFLQQLYQNFLSFWPLRPPNWIKIPLICCFRYIFRSINQFSIELIYFLSVSFIGFVLLKAIKPRTDFQNPSDLDLFFTSVSASTVSSMSTVEMELFSNSQLVVIIILMFIGGEVFTSMVGLHIRAYKLSKSWRSGTRVGSVSTLENSSASTPSAFMNSPINNNQFELHIIPVTRRDTNVSLDSVDYHMRTDSIKFLGYVVLGYLTFFHVLGVTSVFAYINIISSARNVLKSKGINGFTFAVFTVVSTFASCGFLPTNENMVVFGKNSGLLLILIPQVLLGNTLFPSCLRFTLWILGKFVIKSNMESQYLLNNTEQIGYFHLLPKAHSIYLIATVFGFICIQCILIWSMEWNSGALRGLSTYQKLVGVLFQSTNSRHTGETILDISTLSQAILVLLVIMMLVFSPFLPFSFSNKFHHSISAYCTPIK</sequence>
<keyword evidence="6" id="KW-0406">Ion transport</keyword>
<evidence type="ECO:0000256" key="3">
    <source>
        <dbReference type="ARBA" id="ARBA00022448"/>
    </source>
</evidence>
<evidence type="ECO:0000313" key="10">
    <source>
        <dbReference type="Proteomes" id="UP001161247"/>
    </source>
</evidence>
<dbReference type="InterPro" id="IPR051143">
    <property type="entry name" value="TrkH_K-transport"/>
</dbReference>
<organism evidence="9 10">
    <name type="scientific">Oldenlandia corymbosa var. corymbosa</name>
    <dbReference type="NCBI Taxonomy" id="529605"/>
    <lineage>
        <taxon>Eukaryota</taxon>
        <taxon>Viridiplantae</taxon>
        <taxon>Streptophyta</taxon>
        <taxon>Embryophyta</taxon>
        <taxon>Tracheophyta</taxon>
        <taxon>Spermatophyta</taxon>
        <taxon>Magnoliopsida</taxon>
        <taxon>eudicotyledons</taxon>
        <taxon>Gunneridae</taxon>
        <taxon>Pentapetalae</taxon>
        <taxon>asterids</taxon>
        <taxon>lamiids</taxon>
        <taxon>Gentianales</taxon>
        <taxon>Rubiaceae</taxon>
        <taxon>Rubioideae</taxon>
        <taxon>Spermacoceae</taxon>
        <taxon>Hedyotis-Oldenlandia complex</taxon>
        <taxon>Oldenlandia</taxon>
    </lineage>
</organism>
<name>A0AAV1CU31_OLDCO</name>
<keyword evidence="4 8" id="KW-0812">Transmembrane</keyword>
<dbReference type="Proteomes" id="UP001161247">
    <property type="component" value="Chromosome 3"/>
</dbReference>
<keyword evidence="10" id="KW-1185">Reference proteome</keyword>
<feature type="transmembrane region" description="Helical" evidence="8">
    <location>
        <begin position="45"/>
        <end position="66"/>
    </location>
</feature>
<feature type="transmembrane region" description="Helical" evidence="8">
    <location>
        <begin position="273"/>
        <end position="300"/>
    </location>
</feature>
<evidence type="ECO:0000256" key="1">
    <source>
        <dbReference type="ARBA" id="ARBA00004141"/>
    </source>
</evidence>
<reference evidence="9" key="1">
    <citation type="submission" date="2023-03" db="EMBL/GenBank/DDBJ databases">
        <authorList>
            <person name="Julca I."/>
        </authorList>
    </citation>
    <scope>NUCLEOTIDE SEQUENCE</scope>
</reference>
<evidence type="ECO:0000256" key="4">
    <source>
        <dbReference type="ARBA" id="ARBA00022692"/>
    </source>
</evidence>
<gene>
    <name evidence="9" type="ORF">OLC1_LOCUS9200</name>
</gene>
<comment type="similarity">
    <text evidence="2">Belongs to the TrkH potassium transport family. HKT (TC 2.A.38.3) subfamily.</text>
</comment>
<feature type="transmembrane region" description="Helical" evidence="8">
    <location>
        <begin position="200"/>
        <end position="227"/>
    </location>
</feature>
<feature type="transmembrane region" description="Helical" evidence="8">
    <location>
        <begin position="239"/>
        <end position="261"/>
    </location>
</feature>
<dbReference type="AlphaFoldDB" id="A0AAV1CU31"/>
<evidence type="ECO:0000256" key="2">
    <source>
        <dbReference type="ARBA" id="ARBA00010864"/>
    </source>
</evidence>
<keyword evidence="5 8" id="KW-1133">Transmembrane helix</keyword>
<proteinExistence type="inferred from homology"/>
<evidence type="ECO:0000256" key="6">
    <source>
        <dbReference type="ARBA" id="ARBA00023065"/>
    </source>
</evidence>
<dbReference type="InterPro" id="IPR003445">
    <property type="entry name" value="Cat_transpt"/>
</dbReference>
<feature type="transmembrane region" description="Helical" evidence="8">
    <location>
        <begin position="106"/>
        <end position="128"/>
    </location>
</feature>
<keyword evidence="3" id="KW-0813">Transport</keyword>
<dbReference type="Pfam" id="PF02386">
    <property type="entry name" value="TrkH"/>
    <property type="match status" value="1"/>
</dbReference>
<accession>A0AAV1CU31</accession>
<evidence type="ECO:0000256" key="8">
    <source>
        <dbReference type="SAM" id="Phobius"/>
    </source>
</evidence>
<keyword evidence="7 8" id="KW-0472">Membrane</keyword>
<dbReference type="PANTHER" id="PTHR31064:SF38">
    <property type="entry name" value="CATION TRANSPORTER HKT1_4-RELATED"/>
    <property type="match status" value="1"/>
</dbReference>
<feature type="transmembrane region" description="Helical" evidence="8">
    <location>
        <begin position="333"/>
        <end position="351"/>
    </location>
</feature>
<evidence type="ECO:0000313" key="9">
    <source>
        <dbReference type="EMBL" id="CAI9099119.1"/>
    </source>
</evidence>
<dbReference type="PANTHER" id="PTHR31064">
    <property type="entry name" value="POTASSIUM TRANSPORT PROTEIN DDB_G0292412-RELATED"/>
    <property type="match status" value="1"/>
</dbReference>
<dbReference type="GO" id="GO:0030001">
    <property type="term" value="P:metal ion transport"/>
    <property type="evidence" value="ECO:0007669"/>
    <property type="project" value="UniProtKB-ARBA"/>
</dbReference>
<evidence type="ECO:0000256" key="7">
    <source>
        <dbReference type="ARBA" id="ARBA00023136"/>
    </source>
</evidence>
<dbReference type="GO" id="GO:0008324">
    <property type="term" value="F:monoatomic cation transmembrane transporter activity"/>
    <property type="evidence" value="ECO:0007669"/>
    <property type="project" value="InterPro"/>
</dbReference>
<protein>
    <submittedName>
        <fullName evidence="9">OLC1v1035890C1</fullName>
    </submittedName>
</protein>
<evidence type="ECO:0000256" key="5">
    <source>
        <dbReference type="ARBA" id="ARBA00022989"/>
    </source>
</evidence>
<dbReference type="EMBL" id="OX459120">
    <property type="protein sequence ID" value="CAI9099119.1"/>
    <property type="molecule type" value="Genomic_DNA"/>
</dbReference>
<comment type="subcellular location">
    <subcellularLocation>
        <location evidence="1">Membrane</location>
        <topology evidence="1">Multi-pass membrane protein</topology>
    </subcellularLocation>
</comment>
<feature type="transmembrane region" description="Helical" evidence="8">
    <location>
        <begin position="395"/>
        <end position="415"/>
    </location>
</feature>